<evidence type="ECO:0000313" key="11">
    <source>
        <dbReference type="Proteomes" id="UP001078443"/>
    </source>
</evidence>
<dbReference type="InterPro" id="IPR001261">
    <property type="entry name" value="ArgE/DapE_CS"/>
</dbReference>
<dbReference type="InterPro" id="IPR036264">
    <property type="entry name" value="Bact_exopeptidase_dim_dom"/>
</dbReference>
<evidence type="ECO:0000256" key="7">
    <source>
        <dbReference type="ARBA" id="ARBA00022997"/>
    </source>
</evidence>
<keyword evidence="3" id="KW-0645">Protease</keyword>
<dbReference type="Pfam" id="PF07687">
    <property type="entry name" value="M20_dimer"/>
    <property type="match status" value="1"/>
</dbReference>
<evidence type="ECO:0000256" key="2">
    <source>
        <dbReference type="ARBA" id="ARBA00006247"/>
    </source>
</evidence>
<sequence length="461" mass="51999">MEFLKYMEFEEEFLEDLKELLKKKTIKSKSEDNAPFGFNIANGLNCALEISKKYGFNTVNLDNYIGYAEYGEGEDYVGVLGHIDVVPEGSNWSQDPFNPVIKDGKIYARGSLDDKGPILCALYALKLIKDSNIKLSKKVRIIFGTNEESGDVDIKYYLKNEAPPSLCFTPDAYFPIVTSEKGILTFEIVKKFKRKLPGYTIEYIKGGKKSNIVPDYCEIKLVCDSNKILGEEFRDDKLKEKYNIVTDIKKDTVIIKSYGKSSHGSTPELGNNAISNLLVYLNEVLSSEDELTDFLKEFSNILGFDCRGEKLGINFSDEESGKLTLNIGIINGDNDEIRMRCNIRYPVTASYQNIIDNIKKKAKENNLIFEKGNHNPPLHFPKNHKLVAALKKAYEESTGEVGKLLATGGGTYAKLMPNTVAFGPIFDEKYNLAHQADEFIELELLKKCIQIYARAIYELAK</sequence>
<evidence type="ECO:0000256" key="8">
    <source>
        <dbReference type="ARBA" id="ARBA00023049"/>
    </source>
</evidence>
<evidence type="ECO:0000259" key="9">
    <source>
        <dbReference type="Pfam" id="PF07687"/>
    </source>
</evidence>
<dbReference type="CDD" id="cd03888">
    <property type="entry name" value="M20_PepV"/>
    <property type="match status" value="1"/>
</dbReference>
<evidence type="ECO:0000313" key="10">
    <source>
        <dbReference type="EMBL" id="MCY6485748.1"/>
    </source>
</evidence>
<dbReference type="SUPFAM" id="SSF53187">
    <property type="entry name" value="Zn-dependent exopeptidases"/>
    <property type="match status" value="1"/>
</dbReference>
<dbReference type="PANTHER" id="PTHR43808:SF31">
    <property type="entry name" value="N-ACETYL-L-CITRULLINE DEACETYLASE"/>
    <property type="match status" value="1"/>
</dbReference>
<dbReference type="GO" id="GO:0016805">
    <property type="term" value="F:dipeptidase activity"/>
    <property type="evidence" value="ECO:0007669"/>
    <property type="project" value="UniProtKB-KW"/>
</dbReference>
<dbReference type="Gene3D" id="3.40.630.10">
    <property type="entry name" value="Zn peptidases"/>
    <property type="match status" value="1"/>
</dbReference>
<comment type="similarity">
    <text evidence="2">Belongs to the peptidase M20A family.</text>
</comment>
<dbReference type="EMBL" id="JAPQER010000010">
    <property type="protein sequence ID" value="MCY6485748.1"/>
    <property type="molecule type" value="Genomic_DNA"/>
</dbReference>
<evidence type="ECO:0000256" key="1">
    <source>
        <dbReference type="ARBA" id="ARBA00001947"/>
    </source>
</evidence>
<evidence type="ECO:0000256" key="4">
    <source>
        <dbReference type="ARBA" id="ARBA00022723"/>
    </source>
</evidence>
<keyword evidence="7 10" id="KW-0224">Dipeptidase</keyword>
<dbReference type="RefSeq" id="WP_268042358.1">
    <property type="nucleotide sequence ID" value="NZ_JAPQER010000010.1"/>
</dbReference>
<keyword evidence="11" id="KW-1185">Reference proteome</keyword>
<proteinExistence type="inferred from homology"/>
<dbReference type="Gene3D" id="3.30.70.360">
    <property type="match status" value="2"/>
</dbReference>
<dbReference type="EC" id="3.4.13.-" evidence="10"/>
<comment type="cofactor">
    <cofactor evidence="1">
        <name>Zn(2+)</name>
        <dbReference type="ChEBI" id="CHEBI:29105"/>
    </cofactor>
</comment>
<keyword evidence="4" id="KW-0479">Metal-binding</keyword>
<keyword evidence="8" id="KW-0482">Metalloprotease</keyword>
<organism evidence="10 11">
    <name type="scientific">Clostridium aestuarii</name>
    <dbReference type="NCBI Taxonomy" id="338193"/>
    <lineage>
        <taxon>Bacteria</taxon>
        <taxon>Bacillati</taxon>
        <taxon>Bacillota</taxon>
        <taxon>Clostridia</taxon>
        <taxon>Eubacteriales</taxon>
        <taxon>Clostridiaceae</taxon>
        <taxon>Clostridium</taxon>
    </lineage>
</organism>
<keyword evidence="6" id="KW-0862">Zinc</keyword>
<name>A0ABT4D3D7_9CLOT</name>
<gene>
    <name evidence="10" type="primary">pepV</name>
    <name evidence="10" type="ORF">OW763_15595</name>
</gene>
<dbReference type="NCBIfam" id="TIGR01887">
    <property type="entry name" value="dipeptidaselike"/>
    <property type="match status" value="1"/>
</dbReference>
<dbReference type="InterPro" id="IPR011650">
    <property type="entry name" value="Peptidase_M20_dimer"/>
</dbReference>
<comment type="caution">
    <text evidence="10">The sequence shown here is derived from an EMBL/GenBank/DDBJ whole genome shotgun (WGS) entry which is preliminary data.</text>
</comment>
<evidence type="ECO:0000256" key="6">
    <source>
        <dbReference type="ARBA" id="ARBA00022833"/>
    </source>
</evidence>
<dbReference type="PROSITE" id="PS00758">
    <property type="entry name" value="ARGE_DAPE_CPG2_1"/>
    <property type="match status" value="1"/>
</dbReference>
<dbReference type="NCBIfam" id="NF005591">
    <property type="entry name" value="PRK07318.1"/>
    <property type="match status" value="1"/>
</dbReference>
<protein>
    <submittedName>
        <fullName evidence="10">Dipeptidase PepV</fullName>
        <ecNumber evidence="10">3.4.13.-</ecNumber>
    </submittedName>
</protein>
<accession>A0ABT4D3D7</accession>
<feature type="domain" description="Peptidase M20 dimerisation" evidence="9">
    <location>
        <begin position="253"/>
        <end position="365"/>
    </location>
</feature>
<dbReference type="InterPro" id="IPR002933">
    <property type="entry name" value="Peptidase_M20"/>
</dbReference>
<dbReference type="Pfam" id="PF01546">
    <property type="entry name" value="Peptidase_M20"/>
    <property type="match status" value="1"/>
</dbReference>
<evidence type="ECO:0000256" key="5">
    <source>
        <dbReference type="ARBA" id="ARBA00022801"/>
    </source>
</evidence>
<dbReference type="Proteomes" id="UP001078443">
    <property type="component" value="Unassembled WGS sequence"/>
</dbReference>
<reference evidence="10" key="1">
    <citation type="submission" date="2022-12" db="EMBL/GenBank/DDBJ databases">
        <authorList>
            <person name="Wang J."/>
        </authorList>
    </citation>
    <scope>NUCLEOTIDE SEQUENCE</scope>
    <source>
        <strain evidence="10">HY-45-18</strain>
    </source>
</reference>
<evidence type="ECO:0000256" key="3">
    <source>
        <dbReference type="ARBA" id="ARBA00022670"/>
    </source>
</evidence>
<dbReference type="SUPFAM" id="SSF55031">
    <property type="entry name" value="Bacterial exopeptidase dimerisation domain"/>
    <property type="match status" value="1"/>
</dbReference>
<dbReference type="PANTHER" id="PTHR43808">
    <property type="entry name" value="ACETYLORNITHINE DEACETYLASE"/>
    <property type="match status" value="1"/>
</dbReference>
<dbReference type="InterPro" id="IPR050072">
    <property type="entry name" value="Peptidase_M20A"/>
</dbReference>
<dbReference type="InterPro" id="IPR010964">
    <property type="entry name" value="M20A_pepV-rel"/>
</dbReference>
<keyword evidence="5 10" id="KW-0378">Hydrolase</keyword>